<evidence type="ECO:0000259" key="7">
    <source>
        <dbReference type="PROSITE" id="PS51918"/>
    </source>
</evidence>
<sequence length="374" mass="40171">MIAIDTVLVKLASRCNLDCGYCYVYNMGDDGWKGQPKRMAPDVVRALAAGLAELRAAQGTDFSVVFHGGEPLLAGPGRFAETCGLLRRALPRTCGLHLQTNGLLLSDAVLATCAEHEVGISISVDGPADVHDRHRPDKAGRGSHSRVMEGIRRLRAHPAAATLFSGVLAVIDLAADPGEVYDSLKDTGAPGIDFLYRDGNHDVLPVGKAGPLSTEYGAWMCRLLDVYLRDRHPVPVRVLDDMLKLLLGGVSRKEGVGLEAYGILVVDTDGSVNKNDTLKSAFGNADRFAVEWSVATHDLRQIVGSAEFAAYHRAQRPSAPACLACPDLKVCGGGMPAHRWSTRNGFANPSVFCADQQRLIDAMRSHLARNRLAA</sequence>
<name>A0ABU9ZGN9_9HYPH</name>
<dbReference type="PROSITE" id="PS01305">
    <property type="entry name" value="MOAA_NIFB_PQQE"/>
    <property type="match status" value="1"/>
</dbReference>
<feature type="domain" description="Radical SAM core" evidence="7">
    <location>
        <begin position="1"/>
        <end position="229"/>
    </location>
</feature>
<dbReference type="InterPro" id="IPR000385">
    <property type="entry name" value="MoaA_NifB_PqqE_Fe-S-bd_CS"/>
</dbReference>
<dbReference type="SFLD" id="SFLDG01072">
    <property type="entry name" value="dehydrogenase_like"/>
    <property type="match status" value="1"/>
</dbReference>
<dbReference type="PANTHER" id="PTHR43273">
    <property type="entry name" value="ANAEROBIC SULFATASE-MATURATING ENZYME HOMOLOG ASLB-RELATED"/>
    <property type="match status" value="1"/>
</dbReference>
<dbReference type="Proteomes" id="UP001404845">
    <property type="component" value="Unassembled WGS sequence"/>
</dbReference>
<keyword evidence="2" id="KW-0004">4Fe-4S</keyword>
<dbReference type="Pfam" id="PF04055">
    <property type="entry name" value="Radical_SAM"/>
    <property type="match status" value="1"/>
</dbReference>
<accession>A0ABU9ZGN9</accession>
<proteinExistence type="predicted"/>
<comment type="cofactor">
    <cofactor evidence="1">
        <name>[4Fe-4S] cluster</name>
        <dbReference type="ChEBI" id="CHEBI:49883"/>
    </cofactor>
</comment>
<keyword evidence="9" id="KW-1185">Reference proteome</keyword>
<dbReference type="SFLD" id="SFLDS00029">
    <property type="entry name" value="Radical_SAM"/>
    <property type="match status" value="1"/>
</dbReference>
<evidence type="ECO:0000256" key="2">
    <source>
        <dbReference type="ARBA" id="ARBA00022485"/>
    </source>
</evidence>
<keyword evidence="4" id="KW-0479">Metal-binding</keyword>
<dbReference type="PANTHER" id="PTHR43273:SF8">
    <property type="entry name" value="RADICAL SAM DOMAIN PROTEIN"/>
    <property type="match status" value="1"/>
</dbReference>
<dbReference type="InterPro" id="IPR013785">
    <property type="entry name" value="Aldolase_TIM"/>
</dbReference>
<evidence type="ECO:0000256" key="5">
    <source>
        <dbReference type="ARBA" id="ARBA00023004"/>
    </source>
</evidence>
<dbReference type="InterPro" id="IPR058240">
    <property type="entry name" value="rSAM_sf"/>
</dbReference>
<comment type="caution">
    <text evidence="8">The sequence shown here is derived from an EMBL/GenBank/DDBJ whole genome shotgun (WGS) entry which is preliminary data.</text>
</comment>
<dbReference type="PROSITE" id="PS51918">
    <property type="entry name" value="RADICAL_SAM"/>
    <property type="match status" value="1"/>
</dbReference>
<dbReference type="SFLD" id="SFLDG01386">
    <property type="entry name" value="main_SPASM_domain-containing"/>
    <property type="match status" value="1"/>
</dbReference>
<dbReference type="NCBIfam" id="NF041707">
    <property type="entry name" value="rSAM_YhhB"/>
    <property type="match status" value="1"/>
</dbReference>
<keyword evidence="5" id="KW-0408">Iron</keyword>
<dbReference type="Gene3D" id="3.20.20.70">
    <property type="entry name" value="Aldolase class I"/>
    <property type="match status" value="1"/>
</dbReference>
<evidence type="ECO:0000256" key="4">
    <source>
        <dbReference type="ARBA" id="ARBA00022723"/>
    </source>
</evidence>
<dbReference type="CDD" id="cd01335">
    <property type="entry name" value="Radical_SAM"/>
    <property type="match status" value="1"/>
</dbReference>
<gene>
    <name evidence="8" type="ORF">PUR21_21770</name>
</gene>
<keyword evidence="6" id="KW-0411">Iron-sulfur</keyword>
<dbReference type="EMBL" id="JAQYXL010000001">
    <property type="protein sequence ID" value="MEN3230235.1"/>
    <property type="molecule type" value="Genomic_DNA"/>
</dbReference>
<reference evidence="8 9" key="1">
    <citation type="journal article" date="2023" name="PLoS ONE">
        <title>Complete genome assembly of Hawai'i environmental nontuberculous mycobacteria reveals unexpected co-isolation with methylobacteria.</title>
        <authorList>
            <person name="Hendrix J."/>
            <person name="Epperson L.E."/>
            <person name="Tong E.I."/>
            <person name="Chan Y.L."/>
            <person name="Hasan N.A."/>
            <person name="Dawrs S.N."/>
            <person name="Norton G.J."/>
            <person name="Virdi R."/>
            <person name="Crooks J.L."/>
            <person name="Chan E.D."/>
            <person name="Honda J.R."/>
            <person name="Strong M."/>
        </authorList>
    </citation>
    <scope>NUCLEOTIDE SEQUENCE [LARGE SCALE GENOMIC DNA]</scope>
    <source>
        <strain evidence="8 9">NJH_HI01</strain>
    </source>
</reference>
<dbReference type="InterPro" id="IPR023867">
    <property type="entry name" value="Sulphatase_maturase_rSAM"/>
</dbReference>
<dbReference type="RefSeq" id="WP_345971651.1">
    <property type="nucleotide sequence ID" value="NZ_JAQYXL010000001.1"/>
</dbReference>
<keyword evidence="3" id="KW-0949">S-adenosyl-L-methionine</keyword>
<evidence type="ECO:0000313" key="9">
    <source>
        <dbReference type="Proteomes" id="UP001404845"/>
    </source>
</evidence>
<organism evidence="8 9">
    <name type="scientific">Methylorubrum rhodesianum</name>
    <dbReference type="NCBI Taxonomy" id="29427"/>
    <lineage>
        <taxon>Bacteria</taxon>
        <taxon>Pseudomonadati</taxon>
        <taxon>Pseudomonadota</taxon>
        <taxon>Alphaproteobacteria</taxon>
        <taxon>Hyphomicrobiales</taxon>
        <taxon>Methylobacteriaceae</taxon>
        <taxon>Methylorubrum</taxon>
    </lineage>
</organism>
<protein>
    <submittedName>
        <fullName evidence="8">Radical SAM protein</fullName>
    </submittedName>
</protein>
<evidence type="ECO:0000256" key="1">
    <source>
        <dbReference type="ARBA" id="ARBA00001966"/>
    </source>
</evidence>
<dbReference type="SFLD" id="SFLDG01067">
    <property type="entry name" value="SPASM/twitch_domain_containing"/>
    <property type="match status" value="1"/>
</dbReference>
<evidence type="ECO:0000256" key="6">
    <source>
        <dbReference type="ARBA" id="ARBA00023014"/>
    </source>
</evidence>
<evidence type="ECO:0000313" key="8">
    <source>
        <dbReference type="EMBL" id="MEN3230235.1"/>
    </source>
</evidence>
<dbReference type="InterPro" id="IPR007197">
    <property type="entry name" value="rSAM"/>
</dbReference>
<dbReference type="SUPFAM" id="SSF102114">
    <property type="entry name" value="Radical SAM enzymes"/>
    <property type="match status" value="1"/>
</dbReference>
<evidence type="ECO:0000256" key="3">
    <source>
        <dbReference type="ARBA" id="ARBA00022691"/>
    </source>
</evidence>